<dbReference type="NCBIfam" id="TIGR03524">
    <property type="entry name" value="GldJ"/>
    <property type="match status" value="1"/>
</dbReference>
<evidence type="ECO:0000313" key="2">
    <source>
        <dbReference type="EMBL" id="AOW22032.1"/>
    </source>
</evidence>
<accession>A0A1D8PBS6</accession>
<reference evidence="2 3" key="1">
    <citation type="submission" date="2016-10" db="EMBL/GenBank/DDBJ databases">
        <title>Lutibacter sp. LPB0138, isolated from marine gastropod.</title>
        <authorList>
            <person name="Kim E."/>
            <person name="Yi H."/>
        </authorList>
    </citation>
    <scope>NUCLEOTIDE SEQUENCE [LARGE SCALE GENOMIC DNA]</scope>
    <source>
        <strain evidence="2 3">LPB0138</strain>
    </source>
</reference>
<dbReference type="InterPro" id="IPR019865">
    <property type="entry name" value="Glid_motil-assoc_lipo_GldJ"/>
</dbReference>
<dbReference type="AlphaFoldDB" id="A0A1D8PBS6"/>
<dbReference type="Proteomes" id="UP000176050">
    <property type="component" value="Chromosome"/>
</dbReference>
<sequence>MNMRIVKSRVNYLFIALFAISLVSCHNRKHENSTSLTGWSSKDKISRGFSDGTNYKGQQTPPGMVLIEGGTFTMGHVQDDVLFDWNTTPVDMQVRSFYMDETEVTNSEYLFYLEWLSQVYPSSEEQNKHIYKSALPDTLVWRHTLGANELLTENYLRHPSYADYPVVGVSWLQATNYCKWRSNIIAEKVLMDKGILNDIYSDDSLKVDGNNHFDIATYLVNPYALYEGDSSAYKKGLPVARKKGQERASRDEFSGRHVKISDGIVPTKFRLPSEAEWEYAAKAYVENREYNNIRGRKKYAWSGKYTRNKSTKFKGDQMANFKQGRGDYSGVAGWSNDGGDITMPIRSYDPNAYGLYDMSGNVAEWVSDVYRPIIDTDANDFNYYRGNVFTKPMIDEEGKVVIVDYETLEYDTLTNGKIIPKDLPGSVKYIPITKRDAYMRNNYEKSYNIDTRDGDLASTKLYDKDEDELAVKPRMYNSPITPSNIGESGLRIQEYDDQVRTTLISNESRVYKGGSWKDREFWLDPAQRRHLPEYMATSFIGFRCATDKLGPMTYDKRKRTTEKIR</sequence>
<dbReference type="PROSITE" id="PS51257">
    <property type="entry name" value="PROKAR_LIPOPROTEIN"/>
    <property type="match status" value="1"/>
</dbReference>
<organism evidence="2 3">
    <name type="scientific">Urechidicola croceus</name>
    <dbReference type="NCBI Taxonomy" id="1850246"/>
    <lineage>
        <taxon>Bacteria</taxon>
        <taxon>Pseudomonadati</taxon>
        <taxon>Bacteroidota</taxon>
        <taxon>Flavobacteriia</taxon>
        <taxon>Flavobacteriales</taxon>
        <taxon>Flavobacteriaceae</taxon>
        <taxon>Urechidicola</taxon>
    </lineage>
</organism>
<feature type="domain" description="Sulfatase-modifying factor enzyme-like" evidence="1">
    <location>
        <begin position="61"/>
        <end position="374"/>
    </location>
</feature>
<proteinExistence type="predicted"/>
<dbReference type="SUPFAM" id="SSF56436">
    <property type="entry name" value="C-type lectin-like"/>
    <property type="match status" value="1"/>
</dbReference>
<name>A0A1D8PBS6_9FLAO</name>
<dbReference type="InterPro" id="IPR051043">
    <property type="entry name" value="Sulfatase_Mod_Factor_Kinase"/>
</dbReference>
<dbReference type="Gene3D" id="3.90.1580.10">
    <property type="entry name" value="paralog of FGE (formylglycine-generating enzyme)"/>
    <property type="match status" value="2"/>
</dbReference>
<dbReference type="PANTHER" id="PTHR23150:SF19">
    <property type="entry name" value="FORMYLGLYCINE-GENERATING ENZYME"/>
    <property type="match status" value="1"/>
</dbReference>
<dbReference type="KEGG" id="lul:LPB138_06305"/>
<evidence type="ECO:0000259" key="1">
    <source>
        <dbReference type="Pfam" id="PF03781"/>
    </source>
</evidence>
<dbReference type="EMBL" id="CP017478">
    <property type="protein sequence ID" value="AOW22032.1"/>
    <property type="molecule type" value="Genomic_DNA"/>
</dbReference>
<evidence type="ECO:0000313" key="3">
    <source>
        <dbReference type="Proteomes" id="UP000176050"/>
    </source>
</evidence>
<dbReference type="STRING" id="1850246.LPB138_06305"/>
<dbReference type="InterPro" id="IPR042095">
    <property type="entry name" value="SUMF_sf"/>
</dbReference>
<dbReference type="Pfam" id="PF03781">
    <property type="entry name" value="FGE-sulfatase"/>
    <property type="match status" value="1"/>
</dbReference>
<dbReference type="GO" id="GO:0120147">
    <property type="term" value="F:formylglycine-generating oxidase activity"/>
    <property type="evidence" value="ECO:0007669"/>
    <property type="project" value="TreeGrafter"/>
</dbReference>
<dbReference type="InterPro" id="IPR016187">
    <property type="entry name" value="CTDL_fold"/>
</dbReference>
<gene>
    <name evidence="2" type="ORF">LPB138_06305</name>
</gene>
<keyword evidence="2" id="KW-0449">Lipoprotein</keyword>
<dbReference type="InterPro" id="IPR005532">
    <property type="entry name" value="SUMF_dom"/>
</dbReference>
<dbReference type="PANTHER" id="PTHR23150">
    <property type="entry name" value="SULFATASE MODIFYING FACTOR 1, 2"/>
    <property type="match status" value="1"/>
</dbReference>
<keyword evidence="3" id="KW-1185">Reference proteome</keyword>
<protein>
    <submittedName>
        <fullName evidence="2">Gliding motility lipoprotein GldJ</fullName>
    </submittedName>
</protein>